<keyword evidence="6 11" id="KW-0274">FAD</keyword>
<evidence type="ECO:0000256" key="3">
    <source>
        <dbReference type="ARBA" id="ARBA00022630"/>
    </source>
</evidence>
<evidence type="ECO:0000313" key="15">
    <source>
        <dbReference type="Proteomes" id="UP000070224"/>
    </source>
</evidence>
<dbReference type="SUPFAM" id="SSF52343">
    <property type="entry name" value="Ferredoxin reductase-like, C-terminal NADP-linked domain"/>
    <property type="match status" value="1"/>
</dbReference>
<comment type="cofactor">
    <cofactor evidence="11">
        <name>FAD</name>
        <dbReference type="ChEBI" id="CHEBI:57692"/>
    </cofactor>
    <text evidence="11">Binds 1 FAD per subunit.</text>
</comment>
<dbReference type="SUPFAM" id="SSF63380">
    <property type="entry name" value="Riboflavin synthase domain-like"/>
    <property type="match status" value="1"/>
</dbReference>
<feature type="domain" description="FAD-binding FR-type" evidence="13">
    <location>
        <begin position="3"/>
        <end position="105"/>
    </location>
</feature>
<dbReference type="PRINTS" id="PR00409">
    <property type="entry name" value="PHDIOXRDTASE"/>
</dbReference>
<dbReference type="InterPro" id="IPR037117">
    <property type="entry name" value="Dihydroorotate_DH_ele_sf"/>
</dbReference>
<reference evidence="15" key="1">
    <citation type="submission" date="2016-01" db="EMBL/GenBank/DDBJ databases">
        <authorList>
            <person name="Mitreva M."/>
            <person name="Pepin K.H."/>
            <person name="Mihindukulasuriya K.A."/>
            <person name="Fulton R."/>
            <person name="Fronick C."/>
            <person name="O'Laughlin M."/>
            <person name="Miner T."/>
            <person name="Herter B."/>
            <person name="Rosa B.A."/>
            <person name="Cordes M."/>
            <person name="Tomlinson C."/>
            <person name="Wollam A."/>
            <person name="Palsikar V.B."/>
            <person name="Mardis E.R."/>
            <person name="Wilson R.K."/>
        </authorList>
    </citation>
    <scope>NUCLEOTIDE SEQUENCE [LARGE SCALE GENOMIC DNA]</scope>
    <source>
        <strain evidence="15">KA00683</strain>
    </source>
</reference>
<dbReference type="PANTHER" id="PTHR43513:SF3">
    <property type="entry name" value="DIHYDROOROTATE DEHYDROGENASE B (NAD(+)), ELECTRON TRANSFER SUBUNIT-RELATED"/>
    <property type="match status" value="1"/>
</dbReference>
<feature type="binding site" evidence="12">
    <location>
        <position position="228"/>
    </location>
    <ligand>
        <name>[2Fe-2S] cluster</name>
        <dbReference type="ChEBI" id="CHEBI:190135"/>
    </ligand>
</feature>
<dbReference type="CDD" id="cd06218">
    <property type="entry name" value="DHOD_e_trans"/>
    <property type="match status" value="1"/>
</dbReference>
<organism evidence="14 15">
    <name type="scientific">Porphyromonas somerae</name>
    <dbReference type="NCBI Taxonomy" id="322095"/>
    <lineage>
        <taxon>Bacteria</taxon>
        <taxon>Pseudomonadati</taxon>
        <taxon>Bacteroidota</taxon>
        <taxon>Bacteroidia</taxon>
        <taxon>Bacteroidales</taxon>
        <taxon>Porphyromonadaceae</taxon>
        <taxon>Porphyromonas</taxon>
    </lineage>
</organism>
<dbReference type="Gene3D" id="2.10.240.10">
    <property type="entry name" value="Dihydroorotate dehydrogenase, electron transfer subunit"/>
    <property type="match status" value="1"/>
</dbReference>
<name>A0A134B2W6_9PORP</name>
<protein>
    <submittedName>
        <fullName evidence="14">Putative dihydroorotate dehydrogenase, electron transfer subunit</fullName>
    </submittedName>
</protein>
<keyword evidence="2" id="KW-0813">Transport</keyword>
<dbReference type="Gene3D" id="2.40.30.10">
    <property type="entry name" value="Translation factors"/>
    <property type="match status" value="1"/>
</dbReference>
<dbReference type="GO" id="GO:0050660">
    <property type="term" value="F:flavin adenine dinucleotide binding"/>
    <property type="evidence" value="ECO:0007669"/>
    <property type="project" value="InterPro"/>
</dbReference>
<dbReference type="Gene3D" id="3.40.50.80">
    <property type="entry name" value="Nucleotide-binding domain of ferredoxin-NADP reductase (FNR) module"/>
    <property type="match status" value="1"/>
</dbReference>
<evidence type="ECO:0000256" key="4">
    <source>
        <dbReference type="ARBA" id="ARBA00022714"/>
    </source>
</evidence>
<dbReference type="GO" id="GO:0016491">
    <property type="term" value="F:oxidoreductase activity"/>
    <property type="evidence" value="ECO:0007669"/>
    <property type="project" value="InterPro"/>
</dbReference>
<dbReference type="Pfam" id="PF00175">
    <property type="entry name" value="NAD_binding_1"/>
    <property type="match status" value="1"/>
</dbReference>
<feature type="binding site" evidence="11">
    <location>
        <begin position="56"/>
        <end position="59"/>
    </location>
    <ligand>
        <name>FAD</name>
        <dbReference type="ChEBI" id="CHEBI:57692"/>
    </ligand>
</feature>
<keyword evidence="9 12" id="KW-0411">Iron-sulfur</keyword>
<dbReference type="STRING" id="322095.HMPREF3185_01794"/>
<evidence type="ECO:0000256" key="10">
    <source>
        <dbReference type="ARBA" id="ARBA00034078"/>
    </source>
</evidence>
<keyword evidence="5 12" id="KW-0479">Metal-binding</keyword>
<keyword evidence="4 12" id="KW-0001">2Fe-2S</keyword>
<evidence type="ECO:0000256" key="9">
    <source>
        <dbReference type="ARBA" id="ARBA00023014"/>
    </source>
</evidence>
<evidence type="ECO:0000256" key="7">
    <source>
        <dbReference type="ARBA" id="ARBA00022982"/>
    </source>
</evidence>
<keyword evidence="3 11" id="KW-0285">Flavoprotein</keyword>
<dbReference type="GO" id="GO:0051537">
    <property type="term" value="F:2 iron, 2 sulfur cluster binding"/>
    <property type="evidence" value="ECO:0007669"/>
    <property type="project" value="UniProtKB-KW"/>
</dbReference>
<dbReference type="InterPro" id="IPR017938">
    <property type="entry name" value="Riboflavin_synthase-like_b-brl"/>
</dbReference>
<evidence type="ECO:0000256" key="11">
    <source>
        <dbReference type="PIRSR" id="PIRSR006816-1"/>
    </source>
</evidence>
<dbReference type="InterPro" id="IPR019480">
    <property type="entry name" value="Dihydroorotate_DH_Fe-S-bd"/>
</dbReference>
<dbReference type="GO" id="GO:0046872">
    <property type="term" value="F:metal ion binding"/>
    <property type="evidence" value="ECO:0007669"/>
    <property type="project" value="UniProtKB-KW"/>
</dbReference>
<evidence type="ECO:0000256" key="8">
    <source>
        <dbReference type="ARBA" id="ARBA00023004"/>
    </source>
</evidence>
<dbReference type="RefSeq" id="WP_060935881.1">
    <property type="nucleotide sequence ID" value="NZ_KQ960462.1"/>
</dbReference>
<evidence type="ECO:0000256" key="12">
    <source>
        <dbReference type="PIRSR" id="PIRSR006816-2"/>
    </source>
</evidence>
<dbReference type="GO" id="GO:0006221">
    <property type="term" value="P:pyrimidine nucleotide biosynthetic process"/>
    <property type="evidence" value="ECO:0007669"/>
    <property type="project" value="InterPro"/>
</dbReference>
<dbReference type="OrthoDB" id="9789468at2"/>
<evidence type="ECO:0000256" key="2">
    <source>
        <dbReference type="ARBA" id="ARBA00022448"/>
    </source>
</evidence>
<evidence type="ECO:0000256" key="1">
    <source>
        <dbReference type="ARBA" id="ARBA00006422"/>
    </source>
</evidence>
<dbReference type="PATRIC" id="fig|322095.3.peg.1769"/>
<dbReference type="InterPro" id="IPR050353">
    <property type="entry name" value="PyrK_electron_transfer"/>
</dbReference>
<dbReference type="AlphaFoldDB" id="A0A134B2W6"/>
<dbReference type="InterPro" id="IPR039261">
    <property type="entry name" value="FNR_nucleotide-bd"/>
</dbReference>
<dbReference type="PROSITE" id="PS51384">
    <property type="entry name" value="FAD_FR"/>
    <property type="match status" value="1"/>
</dbReference>
<feature type="binding site" evidence="12">
    <location>
        <position position="244"/>
    </location>
    <ligand>
        <name>[2Fe-2S] cluster</name>
        <dbReference type="ChEBI" id="CHEBI:190135"/>
    </ligand>
</feature>
<dbReference type="InterPro" id="IPR017927">
    <property type="entry name" value="FAD-bd_FR_type"/>
</dbReference>
<dbReference type="InterPro" id="IPR001433">
    <property type="entry name" value="OxRdtase_FAD/NAD-bd"/>
</dbReference>
<keyword evidence="8 12" id="KW-0408">Iron</keyword>
<evidence type="ECO:0000256" key="5">
    <source>
        <dbReference type="ARBA" id="ARBA00022723"/>
    </source>
</evidence>
<comment type="caution">
    <text evidence="14">The sequence shown here is derived from an EMBL/GenBank/DDBJ whole genome shotgun (WGS) entry which is preliminary data.</text>
</comment>
<dbReference type="Proteomes" id="UP000070224">
    <property type="component" value="Unassembled WGS sequence"/>
</dbReference>
<comment type="cofactor">
    <cofactor evidence="12">
        <name>[2Fe-2S] cluster</name>
        <dbReference type="ChEBI" id="CHEBI:190135"/>
    </cofactor>
    <text evidence="12">Binds 1 [2Fe-2S] cluster per subunit.</text>
</comment>
<evidence type="ECO:0000313" key="14">
    <source>
        <dbReference type="EMBL" id="KXB74277.1"/>
    </source>
</evidence>
<accession>A0A134B2W6</accession>
<keyword evidence="7" id="KW-0249">Electron transport</keyword>
<evidence type="ECO:0000259" key="13">
    <source>
        <dbReference type="PROSITE" id="PS51384"/>
    </source>
</evidence>
<feature type="binding site" evidence="12">
    <location>
        <position position="223"/>
    </location>
    <ligand>
        <name>[2Fe-2S] cluster</name>
        <dbReference type="ChEBI" id="CHEBI:190135"/>
    </ligand>
</feature>
<proteinExistence type="inferred from homology"/>
<sequence>MKKYSLRFTLLSTQALGAGNYLLKLQLPEAAGTFPAMAAGQFVQVAVPGGFVLLRRPISICNVYPEHRELWLLIGRVGQGTSILTGLADGTELDLLIPLGNTFSVEGVERPLLVGGGVGIAPMLFLARTFAERGLRPAILLGGRTAGHIVLREEFAALGDVYYTTDSGELGVEGRVTDHPILHEGSFDRVFTCGPKVMMIAVAKVAEARGIDCEVSLENSMACGIGACLCCVEDLEGKGNTCVCTEGPVFNSKLVKKD</sequence>
<comment type="cofactor">
    <cofactor evidence="10">
        <name>[2Fe-2S] cluster</name>
        <dbReference type="ChEBI" id="CHEBI:190135"/>
    </cofactor>
</comment>
<dbReference type="PANTHER" id="PTHR43513">
    <property type="entry name" value="DIHYDROOROTATE DEHYDROGENASE B (NAD(+)), ELECTRON TRANSFER SUBUNIT"/>
    <property type="match status" value="1"/>
</dbReference>
<keyword evidence="15" id="KW-1185">Reference proteome</keyword>
<comment type="similarity">
    <text evidence="1">Belongs to the PyrK family.</text>
</comment>
<gene>
    <name evidence="14" type="ORF">HMPREF3185_01794</name>
</gene>
<feature type="binding site" evidence="12">
    <location>
        <position position="231"/>
    </location>
    <ligand>
        <name>[2Fe-2S] cluster</name>
        <dbReference type="ChEBI" id="CHEBI:190135"/>
    </ligand>
</feature>
<dbReference type="PIRSF" id="PIRSF006816">
    <property type="entry name" value="Cyc3_hyd_g"/>
    <property type="match status" value="1"/>
</dbReference>
<feature type="binding site" evidence="11">
    <location>
        <begin position="80"/>
        <end position="81"/>
    </location>
    <ligand>
        <name>FAD</name>
        <dbReference type="ChEBI" id="CHEBI:57692"/>
    </ligand>
</feature>
<dbReference type="Pfam" id="PF10418">
    <property type="entry name" value="DHODB_Fe-S_bind"/>
    <property type="match status" value="1"/>
</dbReference>
<dbReference type="EMBL" id="LSDK01000126">
    <property type="protein sequence ID" value="KXB74277.1"/>
    <property type="molecule type" value="Genomic_DNA"/>
</dbReference>
<dbReference type="InterPro" id="IPR012165">
    <property type="entry name" value="Cyt_c3_hydrogenase_gsu"/>
</dbReference>
<evidence type="ECO:0000256" key="6">
    <source>
        <dbReference type="ARBA" id="ARBA00022827"/>
    </source>
</evidence>